<evidence type="ECO:0000256" key="3">
    <source>
        <dbReference type="ARBA" id="ARBA00022618"/>
    </source>
</evidence>
<name>A0A382CPC0_9ZZZZ</name>
<dbReference type="InterPro" id="IPR027417">
    <property type="entry name" value="P-loop_NTPase"/>
</dbReference>
<dbReference type="CDD" id="cd01876">
    <property type="entry name" value="YihA_EngB"/>
    <property type="match status" value="1"/>
</dbReference>
<keyword evidence="5" id="KW-0547">Nucleotide-binding</keyword>
<dbReference type="EMBL" id="UINC01035361">
    <property type="protein sequence ID" value="SVB27642.1"/>
    <property type="molecule type" value="Genomic_DNA"/>
</dbReference>
<evidence type="ECO:0000256" key="8">
    <source>
        <dbReference type="ARBA" id="ARBA00023210"/>
    </source>
</evidence>
<reference evidence="11" key="1">
    <citation type="submission" date="2018-05" db="EMBL/GenBank/DDBJ databases">
        <authorList>
            <person name="Lanie J.A."/>
            <person name="Ng W.-L."/>
            <person name="Kazmierczak K.M."/>
            <person name="Andrzejewski T.M."/>
            <person name="Davidsen T.M."/>
            <person name="Wayne K.J."/>
            <person name="Tettelin H."/>
            <person name="Glass J.I."/>
            <person name="Rusch D."/>
            <person name="Podicherti R."/>
            <person name="Tsui H.-C.T."/>
            <person name="Winkler M.E."/>
        </authorList>
    </citation>
    <scope>NUCLEOTIDE SEQUENCE</scope>
</reference>
<proteinExistence type="inferred from homology"/>
<dbReference type="GO" id="GO:0046872">
    <property type="term" value="F:metal ion binding"/>
    <property type="evidence" value="ECO:0007669"/>
    <property type="project" value="UniProtKB-KW"/>
</dbReference>
<evidence type="ECO:0000259" key="10">
    <source>
        <dbReference type="PROSITE" id="PS51706"/>
    </source>
</evidence>
<dbReference type="InterPro" id="IPR019987">
    <property type="entry name" value="GTP-bd_ribosome_bio_YsxC"/>
</dbReference>
<evidence type="ECO:0000256" key="6">
    <source>
        <dbReference type="ARBA" id="ARBA00022842"/>
    </source>
</evidence>
<protein>
    <recommendedName>
        <fullName evidence="10">EngB-type G domain-containing protein</fullName>
    </recommendedName>
</protein>
<dbReference type="PROSITE" id="PS51706">
    <property type="entry name" value="G_ENGB"/>
    <property type="match status" value="1"/>
</dbReference>
<dbReference type="NCBIfam" id="TIGR03598">
    <property type="entry name" value="GTPase_YsxC"/>
    <property type="match status" value="1"/>
</dbReference>
<dbReference type="InterPro" id="IPR030393">
    <property type="entry name" value="G_ENGB_dom"/>
</dbReference>
<evidence type="ECO:0000256" key="7">
    <source>
        <dbReference type="ARBA" id="ARBA00023134"/>
    </source>
</evidence>
<keyword evidence="6" id="KW-0460">Magnesium</keyword>
<dbReference type="HAMAP" id="MF_00321">
    <property type="entry name" value="GTPase_EngB"/>
    <property type="match status" value="1"/>
</dbReference>
<dbReference type="InterPro" id="IPR006073">
    <property type="entry name" value="GTP-bd"/>
</dbReference>
<gene>
    <name evidence="11" type="ORF">METZ01_LOCUS180496</name>
</gene>
<dbReference type="Pfam" id="PF01926">
    <property type="entry name" value="MMR_HSR1"/>
    <property type="match status" value="1"/>
</dbReference>
<evidence type="ECO:0000313" key="11">
    <source>
        <dbReference type="EMBL" id="SVB27642.1"/>
    </source>
</evidence>
<evidence type="ECO:0000256" key="1">
    <source>
        <dbReference type="ARBA" id="ARBA00001946"/>
    </source>
</evidence>
<accession>A0A382CPC0</accession>
<dbReference type="Gene3D" id="3.40.50.300">
    <property type="entry name" value="P-loop containing nucleotide triphosphate hydrolases"/>
    <property type="match status" value="1"/>
</dbReference>
<sequence length="203" mass="23212">VKIHNIERTLRTRNAGHYPDEYLPEIVFIGRSNVGKSSLINSLLSRKKLAATSRTPGKTRAIDWFRIDRGGRANCFFVDLPGYGFAKVPKKIREEAWARLIDTYLGSDRPMVLALQLLDMRRHGPTKLDEQMINWLRETRLPHAFILTKADKLKQSNKLEAMKKFEASLKKADNHPLIPYSAVTGEGKNQLWSLINQCIAQTQ</sequence>
<organism evidence="11">
    <name type="scientific">marine metagenome</name>
    <dbReference type="NCBI Taxonomy" id="408172"/>
    <lineage>
        <taxon>unclassified sequences</taxon>
        <taxon>metagenomes</taxon>
        <taxon>ecological metagenomes</taxon>
    </lineage>
</organism>
<dbReference type="PANTHER" id="PTHR11649:SF13">
    <property type="entry name" value="ENGB-TYPE G DOMAIN-CONTAINING PROTEIN"/>
    <property type="match status" value="1"/>
</dbReference>
<evidence type="ECO:0000256" key="2">
    <source>
        <dbReference type="ARBA" id="ARBA00009638"/>
    </source>
</evidence>
<feature type="domain" description="EngB-type G" evidence="10">
    <location>
        <begin position="22"/>
        <end position="201"/>
    </location>
</feature>
<keyword evidence="8" id="KW-0717">Septation</keyword>
<keyword evidence="4" id="KW-0479">Metal-binding</keyword>
<feature type="non-terminal residue" evidence="11">
    <location>
        <position position="1"/>
    </location>
</feature>
<dbReference type="AlphaFoldDB" id="A0A382CPC0"/>
<evidence type="ECO:0000256" key="4">
    <source>
        <dbReference type="ARBA" id="ARBA00022723"/>
    </source>
</evidence>
<keyword evidence="3" id="KW-0132">Cell division</keyword>
<keyword evidence="9" id="KW-0131">Cell cycle</keyword>
<comment type="cofactor">
    <cofactor evidence="1">
        <name>Mg(2+)</name>
        <dbReference type="ChEBI" id="CHEBI:18420"/>
    </cofactor>
</comment>
<dbReference type="GO" id="GO:0005525">
    <property type="term" value="F:GTP binding"/>
    <property type="evidence" value="ECO:0007669"/>
    <property type="project" value="UniProtKB-KW"/>
</dbReference>
<evidence type="ECO:0000256" key="5">
    <source>
        <dbReference type="ARBA" id="ARBA00022741"/>
    </source>
</evidence>
<dbReference type="SUPFAM" id="SSF52540">
    <property type="entry name" value="P-loop containing nucleoside triphosphate hydrolases"/>
    <property type="match status" value="1"/>
</dbReference>
<keyword evidence="7" id="KW-0342">GTP-binding</keyword>
<dbReference type="GO" id="GO:0000917">
    <property type="term" value="P:division septum assembly"/>
    <property type="evidence" value="ECO:0007669"/>
    <property type="project" value="UniProtKB-KW"/>
</dbReference>
<comment type="similarity">
    <text evidence="2">Belongs to the TRAFAC class TrmE-Era-EngA-EngB-Septin-like GTPase superfamily. EngB GTPase family.</text>
</comment>
<dbReference type="PANTHER" id="PTHR11649">
    <property type="entry name" value="MSS1/TRME-RELATED GTP-BINDING PROTEIN"/>
    <property type="match status" value="1"/>
</dbReference>
<evidence type="ECO:0000256" key="9">
    <source>
        <dbReference type="ARBA" id="ARBA00023306"/>
    </source>
</evidence>